<sequence>MNEWQGKAGSDFHKQLALAGHMWPCDGTWPRGTMMHVARFSFRGGEPIPVFLGLFKDKVRRKPCVVCDGEFMETSSGEVLNVVFYMFGDTQRTPRTGKSVFPPRSVFLDCHSKHKLNCCFRCHDFNTAAKLDDNQESKQLHGQTHLRVMTKCSSRKAWTPCRAFDGVSTSTAVPVRITTLKAAHQSINSSSNATPAVYQCVSFTAESGTSVKPAKNTT</sequence>
<organism evidence="1 2">
    <name type="scientific">Colletotrichum chrysophilum</name>
    <dbReference type="NCBI Taxonomy" id="1836956"/>
    <lineage>
        <taxon>Eukaryota</taxon>
        <taxon>Fungi</taxon>
        <taxon>Dikarya</taxon>
        <taxon>Ascomycota</taxon>
        <taxon>Pezizomycotina</taxon>
        <taxon>Sordariomycetes</taxon>
        <taxon>Hypocreomycetidae</taxon>
        <taxon>Glomerellales</taxon>
        <taxon>Glomerellaceae</taxon>
        <taxon>Colletotrichum</taxon>
        <taxon>Colletotrichum gloeosporioides species complex</taxon>
    </lineage>
</organism>
<protein>
    <submittedName>
        <fullName evidence="1">Uncharacterized protein</fullName>
    </submittedName>
</protein>
<gene>
    <name evidence="1" type="ORF">CCHR01_10648</name>
</gene>
<accession>A0AAD9AGX8</accession>
<dbReference type="EMBL" id="JAQOWY010000226">
    <property type="protein sequence ID" value="KAK1846730.1"/>
    <property type="molecule type" value="Genomic_DNA"/>
</dbReference>
<evidence type="ECO:0000313" key="2">
    <source>
        <dbReference type="Proteomes" id="UP001243330"/>
    </source>
</evidence>
<name>A0AAD9AGX8_9PEZI</name>
<reference evidence="1" key="1">
    <citation type="submission" date="2023-01" db="EMBL/GenBank/DDBJ databases">
        <title>Colletotrichum chrysophilum M932 genome sequence.</title>
        <authorList>
            <person name="Baroncelli R."/>
        </authorList>
    </citation>
    <scope>NUCLEOTIDE SEQUENCE</scope>
    <source>
        <strain evidence="1">M932</strain>
    </source>
</reference>
<dbReference type="Proteomes" id="UP001243330">
    <property type="component" value="Unassembled WGS sequence"/>
</dbReference>
<dbReference type="AlphaFoldDB" id="A0AAD9AGX8"/>
<proteinExistence type="predicted"/>
<evidence type="ECO:0000313" key="1">
    <source>
        <dbReference type="EMBL" id="KAK1846730.1"/>
    </source>
</evidence>
<keyword evidence="2" id="KW-1185">Reference proteome</keyword>
<comment type="caution">
    <text evidence="1">The sequence shown here is derived from an EMBL/GenBank/DDBJ whole genome shotgun (WGS) entry which is preliminary data.</text>
</comment>